<comment type="caution">
    <text evidence="11">The sequence shown here is derived from an EMBL/GenBank/DDBJ whole genome shotgun (WGS) entry which is preliminary data.</text>
</comment>
<dbReference type="PANTHER" id="PTHR43463">
    <property type="entry name" value="NICOTINATE-NUCLEOTIDE--DIMETHYLBENZIMIDAZOLE PHOSPHORIBOSYLTRANSFERASE"/>
    <property type="match status" value="1"/>
</dbReference>
<evidence type="ECO:0000256" key="7">
    <source>
        <dbReference type="ARBA" id="ARBA00022679"/>
    </source>
</evidence>
<evidence type="ECO:0000256" key="1">
    <source>
        <dbReference type="ARBA" id="ARBA00005049"/>
    </source>
</evidence>
<gene>
    <name evidence="10 11" type="primary">cobT</name>
    <name evidence="11" type="ORF">RM530_07535</name>
</gene>
<comment type="function">
    <text evidence="10">Catalyzes the synthesis of alpha-ribazole-5'-phosphate from nicotinate mononucleotide (NAMN) and 5,6-dimethylbenzimidazole (DMB).</text>
</comment>
<organism evidence="11 12">
    <name type="scientific">Banduia mediterranea</name>
    <dbReference type="NCBI Taxonomy" id="3075609"/>
    <lineage>
        <taxon>Bacteria</taxon>
        <taxon>Pseudomonadati</taxon>
        <taxon>Pseudomonadota</taxon>
        <taxon>Gammaproteobacteria</taxon>
        <taxon>Nevskiales</taxon>
        <taxon>Algiphilaceae</taxon>
        <taxon>Banduia</taxon>
    </lineage>
</organism>
<protein>
    <recommendedName>
        <fullName evidence="4 10">Nicotinate-nucleotide--dimethylbenzimidazole phosphoribosyltransferase</fullName>
        <shortName evidence="10">NN:DBI PRT</shortName>
        <ecNumber evidence="3 10">2.4.2.21</ecNumber>
    </recommendedName>
    <alternativeName>
        <fullName evidence="8 10">N(1)-alpha-phosphoribosyltransferase</fullName>
    </alternativeName>
</protein>
<dbReference type="InterPro" id="IPR003200">
    <property type="entry name" value="Nict_dMeBzImd_PRibTrfase"/>
</dbReference>
<dbReference type="NCBIfam" id="NF000996">
    <property type="entry name" value="PRK00105.1"/>
    <property type="match status" value="1"/>
</dbReference>
<dbReference type="EMBL" id="JAVRIC010000008">
    <property type="protein sequence ID" value="MDT0497215.1"/>
    <property type="molecule type" value="Genomic_DNA"/>
</dbReference>
<evidence type="ECO:0000256" key="3">
    <source>
        <dbReference type="ARBA" id="ARBA00011991"/>
    </source>
</evidence>
<dbReference type="InterPro" id="IPR023195">
    <property type="entry name" value="Nict_dMeBzImd_PRibTrfase_N"/>
</dbReference>
<keyword evidence="6 10" id="KW-0328">Glycosyltransferase</keyword>
<comment type="similarity">
    <text evidence="2 10">Belongs to the CobT family.</text>
</comment>
<dbReference type="Gene3D" id="1.10.1610.10">
    <property type="match status" value="1"/>
</dbReference>
<keyword evidence="12" id="KW-1185">Reference proteome</keyword>
<feature type="active site" description="Proton acceptor" evidence="10">
    <location>
        <position position="321"/>
    </location>
</feature>
<dbReference type="GO" id="GO:0008939">
    <property type="term" value="F:nicotinate-nucleotide-dimethylbenzimidazole phosphoribosyltransferase activity"/>
    <property type="evidence" value="ECO:0007669"/>
    <property type="project" value="UniProtKB-EC"/>
</dbReference>
<dbReference type="InterPro" id="IPR017846">
    <property type="entry name" value="Nict_dMeBzImd_PRibTrfase_bact"/>
</dbReference>
<dbReference type="Gene3D" id="3.40.50.10210">
    <property type="match status" value="1"/>
</dbReference>
<evidence type="ECO:0000256" key="9">
    <source>
        <dbReference type="ARBA" id="ARBA00047340"/>
    </source>
</evidence>
<dbReference type="SUPFAM" id="SSF52733">
    <property type="entry name" value="Nicotinate mononucleotide:5,6-dimethylbenzimidazole phosphoribosyltransferase (CobT)"/>
    <property type="match status" value="1"/>
</dbReference>
<keyword evidence="7 10" id="KW-0808">Transferase</keyword>
<dbReference type="NCBIfam" id="TIGR03160">
    <property type="entry name" value="cobT_DBIPRT"/>
    <property type="match status" value="1"/>
</dbReference>
<dbReference type="CDD" id="cd02439">
    <property type="entry name" value="DMB-PRT_CobT"/>
    <property type="match status" value="1"/>
</dbReference>
<dbReference type="InterPro" id="IPR036087">
    <property type="entry name" value="Nict_dMeBzImd_PRibTrfase_sf"/>
</dbReference>
<dbReference type="PANTHER" id="PTHR43463:SF1">
    <property type="entry name" value="NICOTINATE-NUCLEOTIDE--DIMETHYLBENZIMIDAZOLE PHOSPHORIBOSYLTRANSFERASE"/>
    <property type="match status" value="1"/>
</dbReference>
<evidence type="ECO:0000256" key="2">
    <source>
        <dbReference type="ARBA" id="ARBA00007110"/>
    </source>
</evidence>
<keyword evidence="5 10" id="KW-0169">Cobalamin biosynthesis</keyword>
<evidence type="ECO:0000313" key="12">
    <source>
        <dbReference type="Proteomes" id="UP001254608"/>
    </source>
</evidence>
<comment type="pathway">
    <text evidence="1 10">Nucleoside biosynthesis; alpha-ribazole biosynthesis; alpha-ribazole from 5,6-dimethylbenzimidazole: step 1/2.</text>
</comment>
<name>A0ABU2WI28_9GAMM</name>
<sequence length="355" mass="36333">MSDINPLAWLRSSVRRPDTSSTAAAATRQAQLTKPPGSLGLLETLAIRLAGLQKRECPALERVWISVFAADHGIAAEPVSAFPQSVTAQMIDNFARGGAAISVLARQLGAALEIVNLGTVGSPSQTQGVLHQLIAPSTANFAETAAMSHEQLARALQAGYDSATRAHDDGCELFIGGDMGIGNSSSATALACGYGLGAPSALAGPGTGLGARGVAHKVSVLERALALHGPHLDSPLEVLRRLGGFEIAALAGAYIGCAQLGIPVLVDGFISSAAALAACRLNPDTRDWLLFSHRSAEPGHVILLKALDAEPLLDLGMRLGEGSGAAVAVPLLRSACLLHAQMATFAEAGVAGRQA</sequence>
<evidence type="ECO:0000256" key="10">
    <source>
        <dbReference type="HAMAP-Rule" id="MF_00230"/>
    </source>
</evidence>
<evidence type="ECO:0000256" key="8">
    <source>
        <dbReference type="ARBA" id="ARBA00030686"/>
    </source>
</evidence>
<comment type="catalytic activity">
    <reaction evidence="9 10">
        <text>5,6-dimethylbenzimidazole + nicotinate beta-D-ribonucleotide = alpha-ribazole 5'-phosphate + nicotinate + H(+)</text>
        <dbReference type="Rhea" id="RHEA:11196"/>
        <dbReference type="ChEBI" id="CHEBI:15378"/>
        <dbReference type="ChEBI" id="CHEBI:15890"/>
        <dbReference type="ChEBI" id="CHEBI:32544"/>
        <dbReference type="ChEBI" id="CHEBI:57502"/>
        <dbReference type="ChEBI" id="CHEBI:57918"/>
        <dbReference type="EC" id="2.4.2.21"/>
    </reaction>
</comment>
<dbReference type="EC" id="2.4.2.21" evidence="3 10"/>
<dbReference type="Proteomes" id="UP001254608">
    <property type="component" value="Unassembled WGS sequence"/>
</dbReference>
<accession>A0ABU2WI28</accession>
<evidence type="ECO:0000313" key="11">
    <source>
        <dbReference type="EMBL" id="MDT0497215.1"/>
    </source>
</evidence>
<proteinExistence type="inferred from homology"/>
<evidence type="ECO:0000256" key="5">
    <source>
        <dbReference type="ARBA" id="ARBA00022573"/>
    </source>
</evidence>
<dbReference type="Pfam" id="PF02277">
    <property type="entry name" value="DBI_PRT"/>
    <property type="match status" value="1"/>
</dbReference>
<evidence type="ECO:0000256" key="4">
    <source>
        <dbReference type="ARBA" id="ARBA00015486"/>
    </source>
</evidence>
<reference evidence="11 12" key="1">
    <citation type="submission" date="2023-09" db="EMBL/GenBank/DDBJ databases">
        <authorList>
            <person name="Rey-Velasco X."/>
        </authorList>
    </citation>
    <scope>NUCLEOTIDE SEQUENCE [LARGE SCALE GENOMIC DNA]</scope>
    <source>
        <strain evidence="11 12">W345</strain>
    </source>
</reference>
<evidence type="ECO:0000256" key="6">
    <source>
        <dbReference type="ARBA" id="ARBA00022676"/>
    </source>
</evidence>
<dbReference type="HAMAP" id="MF_00230">
    <property type="entry name" value="CobT"/>
    <property type="match status" value="1"/>
</dbReference>